<dbReference type="Proteomes" id="UP000789405">
    <property type="component" value="Unassembled WGS sequence"/>
</dbReference>
<evidence type="ECO:0000313" key="2">
    <source>
        <dbReference type="EMBL" id="CAG8563375.1"/>
    </source>
</evidence>
<sequence length="77" mass="8706">MGKTSLQKLMPHTKKYFLGERIESLTFPAITLTHLFTYIICSNLWVWSTCTAPTGQLSAKFRNCLATTTSSHYNNCS</sequence>
<organism evidence="2 3">
    <name type="scientific">Dentiscutata erythropus</name>
    <dbReference type="NCBI Taxonomy" id="1348616"/>
    <lineage>
        <taxon>Eukaryota</taxon>
        <taxon>Fungi</taxon>
        <taxon>Fungi incertae sedis</taxon>
        <taxon>Mucoromycota</taxon>
        <taxon>Glomeromycotina</taxon>
        <taxon>Glomeromycetes</taxon>
        <taxon>Diversisporales</taxon>
        <taxon>Gigasporaceae</taxon>
        <taxon>Dentiscutata</taxon>
    </lineage>
</organism>
<accession>A0A9N9FXP4</accession>
<comment type="caution">
    <text evidence="2">The sequence shown here is derived from an EMBL/GenBank/DDBJ whole genome shotgun (WGS) entry which is preliminary data.</text>
</comment>
<reference evidence="2" key="1">
    <citation type="submission" date="2021-06" db="EMBL/GenBank/DDBJ databases">
        <authorList>
            <person name="Kallberg Y."/>
            <person name="Tangrot J."/>
            <person name="Rosling A."/>
        </authorList>
    </citation>
    <scope>NUCLEOTIDE SEQUENCE</scope>
    <source>
        <strain evidence="2">MA453B</strain>
    </source>
</reference>
<keyword evidence="1" id="KW-0812">Transmembrane</keyword>
<keyword evidence="1" id="KW-1133">Transmembrane helix</keyword>
<keyword evidence="3" id="KW-1185">Reference proteome</keyword>
<evidence type="ECO:0000256" key="1">
    <source>
        <dbReference type="SAM" id="Phobius"/>
    </source>
</evidence>
<protein>
    <submittedName>
        <fullName evidence="2">2926_t:CDS:1</fullName>
    </submittedName>
</protein>
<keyword evidence="1" id="KW-0472">Membrane</keyword>
<proteinExistence type="predicted"/>
<name>A0A9N9FXP4_9GLOM</name>
<feature type="transmembrane region" description="Helical" evidence="1">
    <location>
        <begin position="25"/>
        <end position="47"/>
    </location>
</feature>
<gene>
    <name evidence="2" type="ORF">DERYTH_LOCUS5846</name>
</gene>
<dbReference type="EMBL" id="CAJVPY010002525">
    <property type="protein sequence ID" value="CAG8563375.1"/>
    <property type="molecule type" value="Genomic_DNA"/>
</dbReference>
<evidence type="ECO:0000313" key="3">
    <source>
        <dbReference type="Proteomes" id="UP000789405"/>
    </source>
</evidence>
<dbReference type="AlphaFoldDB" id="A0A9N9FXP4"/>